<dbReference type="Gene3D" id="1.10.10.10">
    <property type="entry name" value="Winged helix-like DNA-binding domain superfamily/Winged helix DNA-binding domain"/>
    <property type="match status" value="1"/>
</dbReference>
<proteinExistence type="predicted"/>
<dbReference type="SUPFAM" id="SSF46785">
    <property type="entry name" value="Winged helix' DNA-binding domain"/>
    <property type="match status" value="1"/>
</dbReference>
<organism evidence="1 2">
    <name type="scientific">Ramlibacter ginsenosidimutans</name>
    <dbReference type="NCBI Taxonomy" id="502333"/>
    <lineage>
        <taxon>Bacteria</taxon>
        <taxon>Pseudomonadati</taxon>
        <taxon>Pseudomonadota</taxon>
        <taxon>Betaproteobacteria</taxon>
        <taxon>Burkholderiales</taxon>
        <taxon>Comamonadaceae</taxon>
        <taxon>Ramlibacter</taxon>
    </lineage>
</organism>
<gene>
    <name evidence="1" type="ORF">JJB11_03920</name>
</gene>
<keyword evidence="2" id="KW-1185">Reference proteome</keyword>
<protein>
    <submittedName>
        <fullName evidence="1">Lrp/AsnC family transcriptional regulator</fullName>
    </submittedName>
</protein>
<sequence>MSLAALQVCLDREHARAAAAFRLDDELGTHHGIAWLDFVLLDALQSADAAMPDTELAARLGLLRSHLLMRVRPLQKLGLVTCRSDGEHSRSIALSVAGRRLANEARDTAAHVCEQV</sequence>
<evidence type="ECO:0000313" key="2">
    <source>
        <dbReference type="Proteomes" id="UP000630528"/>
    </source>
</evidence>
<accession>A0A934TPY5</accession>
<dbReference type="Proteomes" id="UP000630528">
    <property type="component" value="Unassembled WGS sequence"/>
</dbReference>
<reference evidence="1" key="2">
    <citation type="submission" date="2021-01" db="EMBL/GenBank/DDBJ databases">
        <authorList>
            <person name="Kang M."/>
        </authorList>
    </citation>
    <scope>NUCLEOTIDE SEQUENCE</scope>
    <source>
        <strain evidence="1">KACC 17527</strain>
    </source>
</reference>
<evidence type="ECO:0000313" key="1">
    <source>
        <dbReference type="EMBL" id="MBK6005229.1"/>
    </source>
</evidence>
<dbReference type="InterPro" id="IPR036388">
    <property type="entry name" value="WH-like_DNA-bd_sf"/>
</dbReference>
<dbReference type="AlphaFoldDB" id="A0A934TPY5"/>
<comment type="caution">
    <text evidence="1">The sequence shown here is derived from an EMBL/GenBank/DDBJ whole genome shotgun (WGS) entry which is preliminary data.</text>
</comment>
<dbReference type="InterPro" id="IPR036390">
    <property type="entry name" value="WH_DNA-bd_sf"/>
</dbReference>
<dbReference type="RefSeq" id="WP_201166578.1">
    <property type="nucleotide sequence ID" value="NZ_JAEPWM010000001.1"/>
</dbReference>
<dbReference type="EMBL" id="JAEPWM010000001">
    <property type="protein sequence ID" value="MBK6005229.1"/>
    <property type="molecule type" value="Genomic_DNA"/>
</dbReference>
<name>A0A934TPY5_9BURK</name>
<reference evidence="1" key="1">
    <citation type="journal article" date="2012" name="J. Microbiol. Biotechnol.">
        <title>Ramlibacter ginsenosidimutans sp. nov., with ginsenoside-converting activity.</title>
        <authorList>
            <person name="Wang L."/>
            <person name="An D.S."/>
            <person name="Kim S.G."/>
            <person name="Jin F.X."/>
            <person name="Kim S.C."/>
            <person name="Lee S.T."/>
            <person name="Im W.T."/>
        </authorList>
    </citation>
    <scope>NUCLEOTIDE SEQUENCE</scope>
    <source>
        <strain evidence="1">KACC 17527</strain>
    </source>
</reference>